<dbReference type="PANTHER" id="PTHR43776:SF7">
    <property type="entry name" value="D,D-DIPEPTIDE TRANSPORT ATP-BINDING PROTEIN DDPF-RELATED"/>
    <property type="match status" value="1"/>
</dbReference>
<gene>
    <name evidence="7" type="ORF">C3Y92_15060</name>
</gene>
<dbReference type="AlphaFoldDB" id="A0A4P6HN37"/>
<dbReference type="InterPro" id="IPR017871">
    <property type="entry name" value="ABC_transporter-like_CS"/>
</dbReference>
<keyword evidence="3" id="KW-0547">Nucleotide-binding</keyword>
<evidence type="ECO:0000259" key="6">
    <source>
        <dbReference type="PROSITE" id="PS50893"/>
    </source>
</evidence>
<evidence type="ECO:0000313" key="8">
    <source>
        <dbReference type="Proteomes" id="UP000293296"/>
    </source>
</evidence>
<dbReference type="InterPro" id="IPR003439">
    <property type="entry name" value="ABC_transporter-like_ATP-bd"/>
</dbReference>
<dbReference type="RefSeq" id="WP_129353948.1">
    <property type="nucleotide sequence ID" value="NZ_CP026538.1"/>
</dbReference>
<accession>A0A4P6HN37</accession>
<reference evidence="7 8" key="1">
    <citation type="submission" date="2018-02" db="EMBL/GenBank/DDBJ databases">
        <title>Genome sequence of Desulfovibrio carbinolicus DSM 3852.</title>
        <authorList>
            <person name="Wilbanks E."/>
            <person name="Skennerton C.T."/>
            <person name="Orphan V.J."/>
        </authorList>
    </citation>
    <scope>NUCLEOTIDE SEQUENCE [LARGE SCALE GENOMIC DNA]</scope>
    <source>
        <strain evidence="7 8">DSM 3852</strain>
    </source>
</reference>
<sequence length="290" mass="30688">MTPVLEAVEVAKGYAQGGMFGGGAKKPVLAGVDLSLAAGQRLGLVGRSGCGKSTLGRLLLGLESPDAGLVRYKGRDIRRLSGPDWRLYRRNVQVVFQNFHGAVNPRLTIGETIGEPLANFDRASRRQQLRRAGELLERVGLPGAFVAKRPSQLSGGQLQRACIARAMASSPEVLVLDEAVSSLDMLAQAQVMDLLVALGRESGVSCLFISHDLRVVARLCGEAAVMRDGRIVERATCRGGRFGHDDPGFAELARALLPARPDNGRLAPDPGPDSDQTQTGPGPANGEPPA</sequence>
<evidence type="ECO:0000313" key="7">
    <source>
        <dbReference type="EMBL" id="QAZ68475.1"/>
    </source>
</evidence>
<dbReference type="SUPFAM" id="SSF52540">
    <property type="entry name" value="P-loop containing nucleoside triphosphate hydrolases"/>
    <property type="match status" value="1"/>
</dbReference>
<dbReference type="KEGG" id="dcb:C3Y92_15060"/>
<evidence type="ECO:0000256" key="1">
    <source>
        <dbReference type="ARBA" id="ARBA00005417"/>
    </source>
</evidence>
<evidence type="ECO:0000256" key="2">
    <source>
        <dbReference type="ARBA" id="ARBA00022448"/>
    </source>
</evidence>
<keyword evidence="4 7" id="KW-0067">ATP-binding</keyword>
<dbReference type="SMART" id="SM00382">
    <property type="entry name" value="AAA"/>
    <property type="match status" value="1"/>
</dbReference>
<feature type="region of interest" description="Disordered" evidence="5">
    <location>
        <begin position="260"/>
        <end position="290"/>
    </location>
</feature>
<dbReference type="InterPro" id="IPR003593">
    <property type="entry name" value="AAA+_ATPase"/>
</dbReference>
<dbReference type="InterPro" id="IPR027417">
    <property type="entry name" value="P-loop_NTPase"/>
</dbReference>
<dbReference type="EMBL" id="CP026538">
    <property type="protein sequence ID" value="QAZ68475.1"/>
    <property type="molecule type" value="Genomic_DNA"/>
</dbReference>
<dbReference type="OrthoDB" id="9809450at2"/>
<dbReference type="PROSITE" id="PS00211">
    <property type="entry name" value="ABC_TRANSPORTER_1"/>
    <property type="match status" value="1"/>
</dbReference>
<dbReference type="Gene3D" id="3.40.50.300">
    <property type="entry name" value="P-loop containing nucleotide triphosphate hydrolases"/>
    <property type="match status" value="1"/>
</dbReference>
<dbReference type="Pfam" id="PF00005">
    <property type="entry name" value="ABC_tran"/>
    <property type="match status" value="1"/>
</dbReference>
<evidence type="ECO:0000256" key="4">
    <source>
        <dbReference type="ARBA" id="ARBA00022840"/>
    </source>
</evidence>
<evidence type="ECO:0000256" key="3">
    <source>
        <dbReference type="ARBA" id="ARBA00022741"/>
    </source>
</evidence>
<dbReference type="InterPro" id="IPR050319">
    <property type="entry name" value="ABC_transp_ATP-bind"/>
</dbReference>
<keyword evidence="2" id="KW-0813">Transport</keyword>
<dbReference type="GO" id="GO:0055085">
    <property type="term" value="P:transmembrane transport"/>
    <property type="evidence" value="ECO:0007669"/>
    <property type="project" value="UniProtKB-ARBA"/>
</dbReference>
<comment type="similarity">
    <text evidence="1">Belongs to the ABC transporter superfamily.</text>
</comment>
<dbReference type="PROSITE" id="PS50893">
    <property type="entry name" value="ABC_TRANSPORTER_2"/>
    <property type="match status" value="1"/>
</dbReference>
<organism evidence="7 8">
    <name type="scientific">Solidesulfovibrio carbinolicus</name>
    <dbReference type="NCBI Taxonomy" id="296842"/>
    <lineage>
        <taxon>Bacteria</taxon>
        <taxon>Pseudomonadati</taxon>
        <taxon>Thermodesulfobacteriota</taxon>
        <taxon>Desulfovibrionia</taxon>
        <taxon>Desulfovibrionales</taxon>
        <taxon>Desulfovibrionaceae</taxon>
        <taxon>Solidesulfovibrio</taxon>
    </lineage>
</organism>
<dbReference type="Proteomes" id="UP000293296">
    <property type="component" value="Chromosome"/>
</dbReference>
<keyword evidence="8" id="KW-1185">Reference proteome</keyword>
<dbReference type="GO" id="GO:0005524">
    <property type="term" value="F:ATP binding"/>
    <property type="evidence" value="ECO:0007669"/>
    <property type="project" value="UniProtKB-KW"/>
</dbReference>
<dbReference type="PANTHER" id="PTHR43776">
    <property type="entry name" value="TRANSPORT ATP-BINDING PROTEIN"/>
    <property type="match status" value="1"/>
</dbReference>
<protein>
    <submittedName>
        <fullName evidence="7">Nickel import ATP-binding protein NikE</fullName>
    </submittedName>
</protein>
<feature type="domain" description="ABC transporter" evidence="6">
    <location>
        <begin position="5"/>
        <end position="253"/>
    </location>
</feature>
<name>A0A4P6HN37_9BACT</name>
<proteinExistence type="inferred from homology"/>
<dbReference type="CDD" id="cd03257">
    <property type="entry name" value="ABC_NikE_OppD_transporters"/>
    <property type="match status" value="1"/>
</dbReference>
<evidence type="ECO:0000256" key="5">
    <source>
        <dbReference type="SAM" id="MobiDB-lite"/>
    </source>
</evidence>
<dbReference type="GO" id="GO:0016887">
    <property type="term" value="F:ATP hydrolysis activity"/>
    <property type="evidence" value="ECO:0007669"/>
    <property type="project" value="InterPro"/>
</dbReference>